<evidence type="ECO:0000256" key="4">
    <source>
        <dbReference type="ARBA" id="ARBA00022725"/>
    </source>
</evidence>
<keyword evidence="2 9" id="KW-0716">Sensory transduction</keyword>
<dbReference type="PANTHER" id="PTHR21137">
    <property type="entry name" value="ODORANT RECEPTOR"/>
    <property type="match status" value="1"/>
</dbReference>
<proteinExistence type="inferred from homology"/>
<feature type="transmembrane region" description="Helical" evidence="9">
    <location>
        <begin position="94"/>
        <end position="116"/>
    </location>
</feature>
<dbReference type="STRING" id="104452.A0A0L7L8N3"/>
<dbReference type="PANTHER" id="PTHR21137:SF44">
    <property type="entry name" value="ODORANT RECEPTOR 13A-RELATED"/>
    <property type="match status" value="1"/>
</dbReference>
<dbReference type="GO" id="GO:0007165">
    <property type="term" value="P:signal transduction"/>
    <property type="evidence" value="ECO:0007669"/>
    <property type="project" value="UniProtKB-KW"/>
</dbReference>
<accession>A0A0L7L8N3</accession>
<evidence type="ECO:0000256" key="5">
    <source>
        <dbReference type="ARBA" id="ARBA00022989"/>
    </source>
</evidence>
<evidence type="ECO:0000256" key="1">
    <source>
        <dbReference type="ARBA" id="ARBA00004141"/>
    </source>
</evidence>
<evidence type="ECO:0000256" key="3">
    <source>
        <dbReference type="ARBA" id="ARBA00022692"/>
    </source>
</evidence>
<keyword evidence="8 9" id="KW-0807">Transducer</keyword>
<organism evidence="10 11">
    <name type="scientific">Operophtera brumata</name>
    <name type="common">Winter moth</name>
    <name type="synonym">Phalaena brumata</name>
    <dbReference type="NCBI Taxonomy" id="104452"/>
    <lineage>
        <taxon>Eukaryota</taxon>
        <taxon>Metazoa</taxon>
        <taxon>Ecdysozoa</taxon>
        <taxon>Arthropoda</taxon>
        <taxon>Hexapoda</taxon>
        <taxon>Insecta</taxon>
        <taxon>Pterygota</taxon>
        <taxon>Neoptera</taxon>
        <taxon>Endopterygota</taxon>
        <taxon>Lepidoptera</taxon>
        <taxon>Glossata</taxon>
        <taxon>Ditrysia</taxon>
        <taxon>Geometroidea</taxon>
        <taxon>Geometridae</taxon>
        <taxon>Larentiinae</taxon>
        <taxon>Operophtera</taxon>
    </lineage>
</organism>
<comment type="caution">
    <text evidence="10">The sequence shown here is derived from an EMBL/GenBank/DDBJ whole genome shotgun (WGS) entry which is preliminary data.</text>
</comment>
<dbReference type="Proteomes" id="UP000037510">
    <property type="component" value="Unassembled WGS sequence"/>
</dbReference>
<evidence type="ECO:0000256" key="6">
    <source>
        <dbReference type="ARBA" id="ARBA00023136"/>
    </source>
</evidence>
<keyword evidence="6 9" id="KW-0472">Membrane</keyword>
<keyword evidence="7 9" id="KW-0675">Receptor</keyword>
<dbReference type="GO" id="GO:0004984">
    <property type="term" value="F:olfactory receptor activity"/>
    <property type="evidence" value="ECO:0007669"/>
    <property type="project" value="InterPro"/>
</dbReference>
<evidence type="ECO:0000256" key="9">
    <source>
        <dbReference type="RuleBase" id="RU351113"/>
    </source>
</evidence>
<protein>
    <recommendedName>
        <fullName evidence="9">Odorant receptor</fullName>
    </recommendedName>
</protein>
<evidence type="ECO:0000256" key="7">
    <source>
        <dbReference type="ARBA" id="ARBA00023170"/>
    </source>
</evidence>
<comment type="caution">
    <text evidence="9">Lacks conserved residue(s) required for the propagation of feature annotation.</text>
</comment>
<comment type="similarity">
    <text evidence="9">Belongs to the insect chemoreceptor superfamily. Heteromeric odorant receptor channel (TC 1.A.69) family.</text>
</comment>
<evidence type="ECO:0000256" key="8">
    <source>
        <dbReference type="ARBA" id="ARBA00023224"/>
    </source>
</evidence>
<gene>
    <name evidence="10" type="ORF">OBRU01_13000</name>
</gene>
<feature type="transmembrane region" description="Helical" evidence="9">
    <location>
        <begin position="48"/>
        <end position="68"/>
    </location>
</feature>
<dbReference type="AlphaFoldDB" id="A0A0L7L8N3"/>
<name>A0A0L7L8N3_OPEBR</name>
<sequence>MQSHRFIYDNILNHFKVELWDVVADTKEHRSILERYTTTSRLIVRFQYYYTIILVLIVILFPRIIMLYETKILDGEVQYLYPFDGWYPFDKVKWYYAAYVWESIMTTVVIFIFVFANMIHISFTRYICMELKILGSMMESLVTTEEVLNIMNRKNVDQTHAGIRTKLKITSGLDAVLGDGLLLTYSFGSVFICLTIFTATVVDNFYLRLRYTSFFCSLLVEVFVQCIIGQLLIDHSSKLEQAIYFADWPYADEGMKRILLIFLIRAQKPLTISARGYVTMNLDTFSSYKSCRISINHQSFDSKMGTNYLVVFSLLVIPRGLICQGYVYPGYGYGNPGYGYAYPGYVGSGGHSGASAISGSNSFGDSGVVSGASAWSGSQTGCKHPYCLLL</sequence>
<keyword evidence="3 9" id="KW-0812">Transmembrane</keyword>
<feature type="transmembrane region" description="Helical" evidence="9">
    <location>
        <begin position="176"/>
        <end position="199"/>
    </location>
</feature>
<comment type="subcellular location">
    <subcellularLocation>
        <location evidence="9">Cell membrane</location>
        <topology evidence="9">Multi-pass membrane protein</topology>
    </subcellularLocation>
    <subcellularLocation>
        <location evidence="1">Membrane</location>
        <topology evidence="1">Multi-pass membrane protein</topology>
    </subcellularLocation>
</comment>
<dbReference type="GO" id="GO:0005549">
    <property type="term" value="F:odorant binding"/>
    <property type="evidence" value="ECO:0007669"/>
    <property type="project" value="InterPro"/>
</dbReference>
<reference evidence="10 11" key="1">
    <citation type="journal article" date="2015" name="Genome Biol. Evol.">
        <title>The genome of winter moth (Operophtera brumata) provides a genomic perspective on sexual dimorphism and phenology.</title>
        <authorList>
            <person name="Derks M.F."/>
            <person name="Smit S."/>
            <person name="Salis L."/>
            <person name="Schijlen E."/>
            <person name="Bossers A."/>
            <person name="Mateman C."/>
            <person name="Pijl A.S."/>
            <person name="de Ridder D."/>
            <person name="Groenen M.A."/>
            <person name="Visser M.E."/>
            <person name="Megens H.J."/>
        </authorList>
    </citation>
    <scope>NUCLEOTIDE SEQUENCE [LARGE SCALE GENOMIC DNA]</scope>
    <source>
        <strain evidence="10">WM2013NL</strain>
        <tissue evidence="10">Head and thorax</tissue>
    </source>
</reference>
<dbReference type="GO" id="GO:0005886">
    <property type="term" value="C:plasma membrane"/>
    <property type="evidence" value="ECO:0007669"/>
    <property type="project" value="UniProtKB-SubCell"/>
</dbReference>
<evidence type="ECO:0000256" key="2">
    <source>
        <dbReference type="ARBA" id="ARBA00022606"/>
    </source>
</evidence>
<dbReference type="Pfam" id="PF02949">
    <property type="entry name" value="7tm_6"/>
    <property type="match status" value="1"/>
</dbReference>
<keyword evidence="4 9" id="KW-0552">Olfaction</keyword>
<keyword evidence="5 9" id="KW-1133">Transmembrane helix</keyword>
<evidence type="ECO:0000313" key="10">
    <source>
        <dbReference type="EMBL" id="KOB71893.1"/>
    </source>
</evidence>
<dbReference type="InterPro" id="IPR004117">
    <property type="entry name" value="7tm6_olfct_rcpt"/>
</dbReference>
<dbReference type="EMBL" id="JTDY01002198">
    <property type="protein sequence ID" value="KOB71893.1"/>
    <property type="molecule type" value="Genomic_DNA"/>
</dbReference>
<evidence type="ECO:0000313" key="11">
    <source>
        <dbReference type="Proteomes" id="UP000037510"/>
    </source>
</evidence>
<keyword evidence="11" id="KW-1185">Reference proteome</keyword>